<dbReference type="AlphaFoldDB" id="A0A5D3KHB5"/>
<evidence type="ECO:0000313" key="3">
    <source>
        <dbReference type="Proteomes" id="UP000324758"/>
    </source>
</evidence>
<dbReference type="InterPro" id="IPR045869">
    <property type="entry name" value="Arna-like_SDR_e"/>
</dbReference>
<dbReference type="PROSITE" id="PS00061">
    <property type="entry name" value="ADH_SHORT"/>
    <property type="match status" value="1"/>
</dbReference>
<dbReference type="GO" id="GO:0016831">
    <property type="term" value="F:carboxy-lyase activity"/>
    <property type="evidence" value="ECO:0007669"/>
    <property type="project" value="InterPro"/>
</dbReference>
<organism evidence="2 3">
    <name type="scientific">Bradyrhizobium rifense</name>
    <dbReference type="NCBI Taxonomy" id="515499"/>
    <lineage>
        <taxon>Bacteria</taxon>
        <taxon>Pseudomonadati</taxon>
        <taxon>Pseudomonadota</taxon>
        <taxon>Alphaproteobacteria</taxon>
        <taxon>Hyphomicrobiales</taxon>
        <taxon>Nitrobacteraceae</taxon>
        <taxon>Bradyrhizobium</taxon>
    </lineage>
</organism>
<feature type="domain" description="NAD(P)-binding" evidence="1">
    <location>
        <begin position="9"/>
        <end position="313"/>
    </location>
</feature>
<accession>A0A5D3KHB5</accession>
<protein>
    <submittedName>
        <fullName evidence="2">NAD-dependent epimerase/dehydratase family protein</fullName>
    </submittedName>
</protein>
<evidence type="ECO:0000313" key="2">
    <source>
        <dbReference type="EMBL" id="TYL96781.1"/>
    </source>
</evidence>
<dbReference type="SUPFAM" id="SSF51735">
    <property type="entry name" value="NAD(P)-binding Rossmann-fold domains"/>
    <property type="match status" value="1"/>
</dbReference>
<name>A0A5D3KHB5_9BRAD</name>
<dbReference type="Gene3D" id="3.90.25.10">
    <property type="entry name" value="UDP-galactose 4-epimerase, domain 1"/>
    <property type="match status" value="1"/>
</dbReference>
<dbReference type="EMBL" id="VSSS01000017">
    <property type="protein sequence ID" value="TYL96781.1"/>
    <property type="molecule type" value="Genomic_DNA"/>
</dbReference>
<dbReference type="Proteomes" id="UP000324758">
    <property type="component" value="Unassembled WGS sequence"/>
</dbReference>
<proteinExistence type="predicted"/>
<gene>
    <name evidence="2" type="ORF">FXB40_10740</name>
</gene>
<dbReference type="OrthoDB" id="9801785at2"/>
<dbReference type="InterPro" id="IPR016040">
    <property type="entry name" value="NAD(P)-bd_dom"/>
</dbReference>
<comment type="caution">
    <text evidence="2">The sequence shown here is derived from an EMBL/GenBank/DDBJ whole genome shotgun (WGS) entry which is preliminary data.</text>
</comment>
<reference evidence="2 3" key="1">
    <citation type="submission" date="2019-08" db="EMBL/GenBank/DDBJ databases">
        <title>Bradyrhizobium hipponensis sp. nov., a rhizobium isolated from a Lupinus angustifolius root nodule in Tunisia.</title>
        <authorList>
            <person name="Off K."/>
            <person name="Rejili M."/>
            <person name="Mars M."/>
            <person name="Brachmann A."/>
            <person name="Marin M."/>
        </authorList>
    </citation>
    <scope>NUCLEOTIDE SEQUENCE [LARGE SCALE GENOMIC DNA]</scope>
    <source>
        <strain evidence="2 3">CTAW71</strain>
    </source>
</reference>
<dbReference type="InterPro" id="IPR036291">
    <property type="entry name" value="NAD(P)-bd_dom_sf"/>
</dbReference>
<dbReference type="CDD" id="cd05257">
    <property type="entry name" value="Arna_like_SDR_e"/>
    <property type="match status" value="1"/>
</dbReference>
<dbReference type="PANTHER" id="PTHR43000">
    <property type="entry name" value="DTDP-D-GLUCOSE 4,6-DEHYDRATASE-RELATED"/>
    <property type="match status" value="1"/>
</dbReference>
<sequence>MTYKGAKILVTGADGFIGSHLTEALVSAGASVTALAQYNSFDSHGWLDDIPQSTRQAVNLVRGDIRDAAFVGRIVQGQNYVFHLAALIAIPYSYVAPQSYVETNVLGTLNVLEAARQHGTERVVVTSTSEVYGTALTMPIDESHPLQGQSPYSASKIGADMMAEAFARSFGLPVVILRPFNTFGPRQSERAIIGTIIRQALDPDCRAIMVGDTTPVRDLTFVTDTAAAFMAAGLVDDLEYGHAYNAGSQRAISIGELIDVILELTSSRKPIEHDAKRLRPTNSEVRALLADSTRFVRATGWTPKVTLRDGLERTVNWWRARLSAKQVRRQADFIT</sequence>
<dbReference type="RefSeq" id="WP_148772173.1">
    <property type="nucleotide sequence ID" value="NZ_VSSS01000017.1"/>
</dbReference>
<dbReference type="InterPro" id="IPR020904">
    <property type="entry name" value="Sc_DH/Rdtase_CS"/>
</dbReference>
<dbReference type="Pfam" id="PF16363">
    <property type="entry name" value="GDP_Man_Dehyd"/>
    <property type="match status" value="1"/>
</dbReference>
<keyword evidence="3" id="KW-1185">Reference proteome</keyword>
<evidence type="ECO:0000259" key="1">
    <source>
        <dbReference type="Pfam" id="PF16363"/>
    </source>
</evidence>
<dbReference type="Gene3D" id="3.40.50.720">
    <property type="entry name" value="NAD(P)-binding Rossmann-like Domain"/>
    <property type="match status" value="1"/>
</dbReference>